<dbReference type="SUPFAM" id="SSF56672">
    <property type="entry name" value="DNA/RNA polymerases"/>
    <property type="match status" value="1"/>
</dbReference>
<keyword evidence="3" id="KW-1185">Reference proteome</keyword>
<dbReference type="AlphaFoldDB" id="A0AAF0TI34"/>
<protein>
    <recommendedName>
        <fullName evidence="1">Reverse transcriptase Ty1/copia-type domain-containing protein</fullName>
    </recommendedName>
</protein>
<accession>A0AAF0TI34</accession>
<feature type="domain" description="Reverse transcriptase Ty1/copia-type" evidence="1">
    <location>
        <begin position="2"/>
        <end position="144"/>
    </location>
</feature>
<dbReference type="Pfam" id="PF07727">
    <property type="entry name" value="RVT_2"/>
    <property type="match status" value="1"/>
</dbReference>
<proteinExistence type="predicted"/>
<organism evidence="2 3">
    <name type="scientific">Solanum verrucosum</name>
    <dbReference type="NCBI Taxonomy" id="315347"/>
    <lineage>
        <taxon>Eukaryota</taxon>
        <taxon>Viridiplantae</taxon>
        <taxon>Streptophyta</taxon>
        <taxon>Embryophyta</taxon>
        <taxon>Tracheophyta</taxon>
        <taxon>Spermatophyta</taxon>
        <taxon>Magnoliopsida</taxon>
        <taxon>eudicotyledons</taxon>
        <taxon>Gunneridae</taxon>
        <taxon>Pentapetalae</taxon>
        <taxon>asterids</taxon>
        <taxon>lamiids</taxon>
        <taxon>Solanales</taxon>
        <taxon>Solanaceae</taxon>
        <taxon>Solanoideae</taxon>
        <taxon>Solaneae</taxon>
        <taxon>Solanum</taxon>
    </lineage>
</organism>
<gene>
    <name evidence="2" type="ORF">MTR67_014722</name>
</gene>
<dbReference type="InterPro" id="IPR013103">
    <property type="entry name" value="RVT_2"/>
</dbReference>
<dbReference type="EMBL" id="CP133614">
    <property type="protein sequence ID" value="WMV21337.1"/>
    <property type="molecule type" value="Genomic_DNA"/>
</dbReference>
<dbReference type="Proteomes" id="UP001234989">
    <property type="component" value="Chromosome 3"/>
</dbReference>
<dbReference type="PANTHER" id="PTHR11439">
    <property type="entry name" value="GAG-POL-RELATED RETROTRANSPOSON"/>
    <property type="match status" value="1"/>
</dbReference>
<evidence type="ECO:0000259" key="1">
    <source>
        <dbReference type="Pfam" id="PF07727"/>
    </source>
</evidence>
<dbReference type="InterPro" id="IPR043502">
    <property type="entry name" value="DNA/RNA_pol_sf"/>
</dbReference>
<evidence type="ECO:0000313" key="2">
    <source>
        <dbReference type="EMBL" id="WMV21337.1"/>
    </source>
</evidence>
<name>A0AAF0TI34_SOLVR</name>
<reference evidence="2" key="1">
    <citation type="submission" date="2023-08" db="EMBL/GenBank/DDBJ databases">
        <title>A de novo genome assembly of Solanum verrucosum Schlechtendal, a Mexican diploid species geographically isolated from the other diploid A-genome species in potato relatives.</title>
        <authorList>
            <person name="Hosaka K."/>
        </authorList>
    </citation>
    <scope>NUCLEOTIDE SEQUENCE</scope>
    <source>
        <tissue evidence="2">Young leaves</tissue>
    </source>
</reference>
<evidence type="ECO:0000313" key="3">
    <source>
        <dbReference type="Proteomes" id="UP001234989"/>
    </source>
</evidence>
<dbReference type="PANTHER" id="PTHR11439:SF498">
    <property type="entry name" value="DNAK FAMILY PROTEIN"/>
    <property type="match status" value="1"/>
</dbReference>
<sequence length="207" mass="23773">MKFPAGVTPPSSNLVCLLKKSIYGLRQASRQWYVKLTTALTFKGYTLSLNDYSLFYKKTDSSVSIVTIFVDDILMTGNDMNELNNLKAFLHNEFRIKDLDSLHYFIGMEVLRESHGLILSQRKFTLDLLEKFHSSHLTPVSSPLDPSTELFAKTGDLIPDPTLYRHLLGKLNYLTHTRPYLAFTVQHLSQFMQDHRLPHVQAVLRVL</sequence>